<evidence type="ECO:0000259" key="1">
    <source>
        <dbReference type="Pfam" id="PF01850"/>
    </source>
</evidence>
<sequence>MRVLVDTSVWVAHFRERNAPLVELLLMDAVLVHPLVLGELACGTPPSRTQTLAHLKRLQPAAVASLDQVLAFIERERLFGLGCGLVDLSLLASALITPGARLWTLDRQLGAMAERFQVAFSAIQP</sequence>
<gene>
    <name evidence="2" type="ORF">DFR36_10552</name>
</gene>
<reference evidence="2 3" key="1">
    <citation type="submission" date="2018-05" db="EMBL/GenBank/DDBJ databases">
        <title>Genomic Encyclopedia of Type Strains, Phase IV (KMG-IV): sequencing the most valuable type-strain genomes for metagenomic binning, comparative biology and taxonomic classification.</title>
        <authorList>
            <person name="Goeker M."/>
        </authorList>
    </citation>
    <scope>NUCLEOTIDE SEQUENCE [LARGE SCALE GENOMIC DNA]</scope>
    <source>
        <strain evidence="2 3">DSM 26006</strain>
    </source>
</reference>
<dbReference type="OrthoDB" id="329172at2"/>
<dbReference type="Gene3D" id="3.40.50.1010">
    <property type="entry name" value="5'-nuclease"/>
    <property type="match status" value="1"/>
</dbReference>
<organism evidence="2 3">
    <name type="scientific">Melaminivora alkalimesophila</name>
    <dbReference type="NCBI Taxonomy" id="1165852"/>
    <lineage>
        <taxon>Bacteria</taxon>
        <taxon>Pseudomonadati</taxon>
        <taxon>Pseudomonadota</taxon>
        <taxon>Betaproteobacteria</taxon>
        <taxon>Burkholderiales</taxon>
        <taxon>Comamonadaceae</taxon>
        <taxon>Melaminivora</taxon>
    </lineage>
</organism>
<dbReference type="SUPFAM" id="SSF88723">
    <property type="entry name" value="PIN domain-like"/>
    <property type="match status" value="1"/>
</dbReference>
<keyword evidence="3" id="KW-1185">Reference proteome</keyword>
<dbReference type="AlphaFoldDB" id="A0A317RB27"/>
<dbReference type="EMBL" id="QGUB01000005">
    <property type="protein sequence ID" value="PWW45852.1"/>
    <property type="molecule type" value="Genomic_DNA"/>
</dbReference>
<dbReference type="InterPro" id="IPR002716">
    <property type="entry name" value="PIN_dom"/>
</dbReference>
<dbReference type="Pfam" id="PF01850">
    <property type="entry name" value="PIN"/>
    <property type="match status" value="1"/>
</dbReference>
<dbReference type="Proteomes" id="UP000246483">
    <property type="component" value="Unassembled WGS sequence"/>
</dbReference>
<feature type="domain" description="PIN" evidence="1">
    <location>
        <begin position="3"/>
        <end position="113"/>
    </location>
</feature>
<comment type="caution">
    <text evidence="2">The sequence shown here is derived from an EMBL/GenBank/DDBJ whole genome shotgun (WGS) entry which is preliminary data.</text>
</comment>
<dbReference type="RefSeq" id="WP_040436568.1">
    <property type="nucleotide sequence ID" value="NZ_ALEE01000518.1"/>
</dbReference>
<accession>A0A317RB27</accession>
<evidence type="ECO:0000313" key="2">
    <source>
        <dbReference type="EMBL" id="PWW45852.1"/>
    </source>
</evidence>
<proteinExistence type="predicted"/>
<dbReference type="InterPro" id="IPR029060">
    <property type="entry name" value="PIN-like_dom_sf"/>
</dbReference>
<protein>
    <recommendedName>
        <fullName evidence="1">PIN domain-containing protein</fullName>
    </recommendedName>
</protein>
<name>A0A317RB27_9BURK</name>
<evidence type="ECO:0000313" key="3">
    <source>
        <dbReference type="Proteomes" id="UP000246483"/>
    </source>
</evidence>